<organism evidence="1 2">
    <name type="scientific">Halobacillus trueperi</name>
    <dbReference type="NCBI Taxonomy" id="156205"/>
    <lineage>
        <taxon>Bacteria</taxon>
        <taxon>Bacillati</taxon>
        <taxon>Bacillota</taxon>
        <taxon>Bacilli</taxon>
        <taxon>Bacillales</taxon>
        <taxon>Bacillaceae</taxon>
        <taxon>Halobacillus</taxon>
    </lineage>
</organism>
<evidence type="ECO:0000313" key="2">
    <source>
        <dbReference type="Proteomes" id="UP000257032"/>
    </source>
</evidence>
<accession>A0A3D8VM00</accession>
<evidence type="ECO:0000313" key="1">
    <source>
        <dbReference type="EMBL" id="RDY70332.1"/>
    </source>
</evidence>
<dbReference type="RefSeq" id="WP_115894506.1">
    <property type="nucleotide sequence ID" value="NZ_QTLC01000048.1"/>
</dbReference>
<dbReference type="EMBL" id="QTLC01000048">
    <property type="protein sequence ID" value="RDY70332.1"/>
    <property type="molecule type" value="Genomic_DNA"/>
</dbReference>
<gene>
    <name evidence="1" type="ORF">DXT76_13775</name>
</gene>
<name>A0A3D8VM00_9BACI</name>
<reference evidence="1 2" key="1">
    <citation type="submission" date="2018-08" db="EMBL/GenBank/DDBJ databases">
        <title>Genome sequence of strict halophilic Halobacillus trueperi SS1 isolated from Lunsu, a salty water body of North West Himalayas.</title>
        <authorList>
            <person name="Gupta S."/>
            <person name="Sharma P."/>
            <person name="Dev K."/>
            <person name="Baumler D."/>
            <person name="Sourirajan A."/>
        </authorList>
    </citation>
    <scope>NUCLEOTIDE SEQUENCE [LARGE SCALE GENOMIC DNA]</scope>
    <source>
        <strain evidence="1 2">SS1</strain>
    </source>
</reference>
<dbReference type="Proteomes" id="UP000257032">
    <property type="component" value="Unassembled WGS sequence"/>
</dbReference>
<comment type="caution">
    <text evidence="1">The sequence shown here is derived from an EMBL/GenBank/DDBJ whole genome shotgun (WGS) entry which is preliminary data.</text>
</comment>
<protein>
    <submittedName>
        <fullName evidence="1">Signal transduction protein</fullName>
    </submittedName>
</protein>
<sequence>MSEYLRNKQYNPTEWEDRVTDDESGDVLVPGTPVNEENLNNLESGMLLSHLDIGTLALFLNQQIRQVALEIDKYKNQRLLQGKETISNSISDNGYFRDSEPFVEVALEGHPQINAPDYDVQLSIDSASDPGAVGDLRVYEKTQNGFKVKMTGSAESVSFLWTLINPKV</sequence>
<dbReference type="AlphaFoldDB" id="A0A3D8VM00"/>
<proteinExistence type="predicted"/>